<dbReference type="GO" id="GO:0005525">
    <property type="term" value="F:GTP binding"/>
    <property type="evidence" value="ECO:0007669"/>
    <property type="project" value="UniProtKB-KW"/>
</dbReference>
<keyword evidence="12" id="KW-0653">Protein transport</keyword>
<dbReference type="GO" id="GO:0015031">
    <property type="term" value="P:protein transport"/>
    <property type="evidence" value="ECO:0007669"/>
    <property type="project" value="UniProtKB-KW"/>
</dbReference>
<evidence type="ECO:0000256" key="9">
    <source>
        <dbReference type="ARBA" id="ARBA00022801"/>
    </source>
</evidence>
<dbReference type="Proteomes" id="UP000281549">
    <property type="component" value="Unassembled WGS sequence"/>
</dbReference>
<protein>
    <submittedName>
        <fullName evidence="19">P-loop containing nucleoside triphosphate hydrolase protein</fullName>
    </submittedName>
</protein>
<keyword evidence="8" id="KW-0547">Nucleotide-binding</keyword>
<keyword evidence="7" id="KW-0479">Metal-binding</keyword>
<dbReference type="Pfam" id="PF04548">
    <property type="entry name" value="AIG1"/>
    <property type="match status" value="1"/>
</dbReference>
<comment type="subcellular location">
    <subcellularLocation>
        <location evidence="2">Membrane</location>
        <topology evidence="2">Single-pass membrane protein</topology>
    </subcellularLocation>
    <subcellularLocation>
        <location evidence="16">Plastid</location>
        <location evidence="16">Chloroplast outer membrane</location>
    </subcellularLocation>
</comment>
<reference evidence="20" key="1">
    <citation type="journal article" date="2018" name="Nat. Microbiol.">
        <title>Leveraging single-cell genomics to expand the fungal tree of life.</title>
        <authorList>
            <person name="Ahrendt S.R."/>
            <person name="Quandt C.A."/>
            <person name="Ciobanu D."/>
            <person name="Clum A."/>
            <person name="Salamov A."/>
            <person name="Andreopoulos B."/>
            <person name="Cheng J.F."/>
            <person name="Woyke T."/>
            <person name="Pelin A."/>
            <person name="Henrissat B."/>
            <person name="Reynolds N.K."/>
            <person name="Benny G.L."/>
            <person name="Smith M.E."/>
            <person name="James T.Y."/>
            <person name="Grigoriev I.V."/>
        </authorList>
    </citation>
    <scope>NUCLEOTIDE SEQUENCE [LARGE SCALE GENOMIC DNA]</scope>
    <source>
        <strain evidence="20">CSF55</strain>
    </source>
</reference>
<proteinExistence type="predicted"/>
<dbReference type="EMBL" id="ML005578">
    <property type="protein sequence ID" value="RKP18050.1"/>
    <property type="molecule type" value="Genomic_DNA"/>
</dbReference>
<keyword evidence="4" id="KW-0150">Chloroplast</keyword>
<dbReference type="GO" id="GO:0046872">
    <property type="term" value="F:metal ion binding"/>
    <property type="evidence" value="ECO:0007669"/>
    <property type="project" value="UniProtKB-KW"/>
</dbReference>
<dbReference type="InterPro" id="IPR045058">
    <property type="entry name" value="GIMA/IAN/Toc"/>
</dbReference>
<evidence type="ECO:0000256" key="5">
    <source>
        <dbReference type="ARBA" id="ARBA00022640"/>
    </source>
</evidence>
<keyword evidence="17" id="KW-0732">Signal</keyword>
<keyword evidence="15" id="KW-0472">Membrane</keyword>
<evidence type="ECO:0000259" key="18">
    <source>
        <dbReference type="Pfam" id="PF04548"/>
    </source>
</evidence>
<dbReference type="InterPro" id="IPR027417">
    <property type="entry name" value="P-loop_NTPase"/>
</dbReference>
<evidence type="ECO:0000256" key="16">
    <source>
        <dbReference type="ARBA" id="ARBA00024013"/>
    </source>
</evidence>
<evidence type="ECO:0000256" key="4">
    <source>
        <dbReference type="ARBA" id="ARBA00022528"/>
    </source>
</evidence>
<evidence type="ECO:0000256" key="3">
    <source>
        <dbReference type="ARBA" id="ARBA00022448"/>
    </source>
</evidence>
<evidence type="ECO:0000313" key="20">
    <source>
        <dbReference type="Proteomes" id="UP000281549"/>
    </source>
</evidence>
<dbReference type="Gene3D" id="3.40.50.300">
    <property type="entry name" value="P-loop containing nucleotide triphosphate hydrolases"/>
    <property type="match status" value="1"/>
</dbReference>
<keyword evidence="6" id="KW-0812">Transmembrane</keyword>
<dbReference type="PANTHER" id="PTHR10903:SF135">
    <property type="entry name" value="TRANSLOCASE OF CHLOROPLAST 120, CHLOROPLASTIC-RELATED"/>
    <property type="match status" value="1"/>
</dbReference>
<accession>A0A4P9YIC0</accession>
<keyword evidence="11" id="KW-0460">Magnesium</keyword>
<evidence type="ECO:0000256" key="6">
    <source>
        <dbReference type="ARBA" id="ARBA00022692"/>
    </source>
</evidence>
<evidence type="ECO:0000256" key="11">
    <source>
        <dbReference type="ARBA" id="ARBA00022842"/>
    </source>
</evidence>
<keyword evidence="5" id="KW-0934">Plastid</keyword>
<comment type="cofactor">
    <cofactor evidence="1">
        <name>Mg(2+)</name>
        <dbReference type="ChEBI" id="CHEBI:18420"/>
    </cofactor>
</comment>
<gene>
    <name evidence="19" type="ORF">ROZALSC1DRAFT_30209</name>
</gene>
<dbReference type="InterPro" id="IPR006703">
    <property type="entry name" value="G_AIG1"/>
</dbReference>
<keyword evidence="9 19" id="KW-0378">Hydrolase</keyword>
<evidence type="ECO:0000256" key="7">
    <source>
        <dbReference type="ARBA" id="ARBA00022723"/>
    </source>
</evidence>
<dbReference type="GO" id="GO:0016787">
    <property type="term" value="F:hydrolase activity"/>
    <property type="evidence" value="ECO:0007669"/>
    <property type="project" value="UniProtKB-KW"/>
</dbReference>
<evidence type="ECO:0000256" key="8">
    <source>
        <dbReference type="ARBA" id="ARBA00022741"/>
    </source>
</evidence>
<evidence type="ECO:0000256" key="12">
    <source>
        <dbReference type="ARBA" id="ARBA00022927"/>
    </source>
</evidence>
<dbReference type="GO" id="GO:0016020">
    <property type="term" value="C:membrane"/>
    <property type="evidence" value="ECO:0007669"/>
    <property type="project" value="UniProtKB-SubCell"/>
</dbReference>
<evidence type="ECO:0000256" key="17">
    <source>
        <dbReference type="SAM" id="SignalP"/>
    </source>
</evidence>
<feature type="chain" id="PRO_5020802347" evidence="17">
    <location>
        <begin position="17"/>
        <end position="530"/>
    </location>
</feature>
<feature type="signal peptide" evidence="17">
    <location>
        <begin position="1"/>
        <end position="16"/>
    </location>
</feature>
<organism evidence="19 20">
    <name type="scientific">Rozella allomycis (strain CSF55)</name>
    <dbReference type="NCBI Taxonomy" id="988480"/>
    <lineage>
        <taxon>Eukaryota</taxon>
        <taxon>Fungi</taxon>
        <taxon>Fungi incertae sedis</taxon>
        <taxon>Cryptomycota</taxon>
        <taxon>Cryptomycota incertae sedis</taxon>
        <taxon>Rozella</taxon>
    </lineage>
</organism>
<keyword evidence="14" id="KW-0342">GTP-binding</keyword>
<sequence length="530" mass="62836">MRKVFILWGILGFIVAYRHRFNEPIRVLLLGYNGAGKSTIVNVLGGLTTDAKEIAPTGSSSFSFTKECEKYYLTHEGRSLYVVDTPGFGPDEEWNTKLRKQIATDVPRLLFGFDALIFVIPVEKIRERDLVWIDFFNSYIDQEKLIAGKLSQGIIVFTYADDIPMDPKFENELISQALIKTMMTKFIFYRHESGNKNGIRLGPSELRTAFRKQVCTDLIELFEFNDWKHYDTDEMIKTTEKFEYQKLKSEEYRKLREELEKSFMRIKHFSERVSTDLRVKVNKVLDSAPKSFKVRRSVIQHDTLMAEQFFYENTRKLREYVQEHDFLKRQLGMMSNNVTTLMNEYSIAQQEYNIEKELFISETRKITAVQFRIPFNPNRASFPVRMTKAFSFNTVPVYYRAVQENVQHELDLVPDYYIEKFMSRAGFSNDNFRQQSYRNTRPTFNEYLDRIQVLKEKTASVYRRIKEIKQLREEMKNSVFLFKDYEHKEIILELGEKVFTTSQIRQEILNSKVVYINESQREANASRYFI</sequence>
<dbReference type="AlphaFoldDB" id="A0A4P9YIC0"/>
<evidence type="ECO:0000256" key="13">
    <source>
        <dbReference type="ARBA" id="ARBA00022989"/>
    </source>
</evidence>
<keyword evidence="13" id="KW-1133">Transmembrane helix</keyword>
<evidence type="ECO:0000256" key="15">
    <source>
        <dbReference type="ARBA" id="ARBA00023136"/>
    </source>
</evidence>
<dbReference type="SUPFAM" id="SSF52540">
    <property type="entry name" value="P-loop containing nucleoside triphosphate hydrolases"/>
    <property type="match status" value="2"/>
</dbReference>
<feature type="domain" description="AIG1-type G" evidence="18">
    <location>
        <begin position="26"/>
        <end position="170"/>
    </location>
</feature>
<keyword evidence="3" id="KW-0813">Transport</keyword>
<evidence type="ECO:0000256" key="14">
    <source>
        <dbReference type="ARBA" id="ARBA00023134"/>
    </source>
</evidence>
<evidence type="ECO:0000256" key="1">
    <source>
        <dbReference type="ARBA" id="ARBA00001946"/>
    </source>
</evidence>
<name>A0A4P9YIC0_ROZAC</name>
<evidence type="ECO:0000256" key="10">
    <source>
        <dbReference type="ARBA" id="ARBA00022805"/>
    </source>
</evidence>
<dbReference type="PANTHER" id="PTHR10903">
    <property type="entry name" value="GTPASE, IMAP FAMILY MEMBER-RELATED"/>
    <property type="match status" value="1"/>
</dbReference>
<keyword evidence="10" id="KW-1002">Plastid outer membrane</keyword>
<evidence type="ECO:0000313" key="19">
    <source>
        <dbReference type="EMBL" id="RKP18050.1"/>
    </source>
</evidence>
<evidence type="ECO:0000256" key="2">
    <source>
        <dbReference type="ARBA" id="ARBA00004167"/>
    </source>
</evidence>